<name>A0A176QFK0_9MICO</name>
<keyword evidence="3" id="KW-1185">Reference proteome</keyword>
<dbReference type="Pfam" id="PF09995">
    <property type="entry name" value="MPAB_Lcp_cat"/>
    <property type="match status" value="1"/>
</dbReference>
<feature type="domain" description="ER-bound oxygenase mpaB/mpaB'/Rubber oxygenase catalytic" evidence="1">
    <location>
        <begin position="53"/>
        <end position="271"/>
    </location>
</feature>
<comment type="caution">
    <text evidence="2">The sequence shown here is derived from an EMBL/GenBank/DDBJ whole genome shotgun (WGS) entry which is preliminary data.</text>
</comment>
<dbReference type="EMBL" id="LQZG01000001">
    <property type="protein sequence ID" value="OAB88462.1"/>
    <property type="molecule type" value="Genomic_DNA"/>
</dbReference>
<gene>
    <name evidence="2" type="ORF">AWH69_01220</name>
</gene>
<dbReference type="GO" id="GO:0016491">
    <property type="term" value="F:oxidoreductase activity"/>
    <property type="evidence" value="ECO:0007669"/>
    <property type="project" value="InterPro"/>
</dbReference>
<accession>A0A176QFK0</accession>
<dbReference type="PANTHER" id="PTHR36151:SF3">
    <property type="entry name" value="ER-BOUND OXYGENASE MPAB_MPAB'_RUBBER OXYGENASE CATALYTIC DOMAIN-CONTAINING PROTEIN"/>
    <property type="match status" value="1"/>
</dbReference>
<evidence type="ECO:0000313" key="2">
    <source>
        <dbReference type="EMBL" id="OAB88462.1"/>
    </source>
</evidence>
<dbReference type="RefSeq" id="WP_068270293.1">
    <property type="nucleotide sequence ID" value="NZ_LQZG01000001.1"/>
</dbReference>
<reference evidence="2 3" key="1">
    <citation type="submission" date="2016-01" db="EMBL/GenBank/DDBJ databases">
        <title>Janibacter melonis strain CD11_4 genome sequencing and assembly.</title>
        <authorList>
            <person name="Nair G.R."/>
            <person name="Kaur G."/>
            <person name="Chander A.M."/>
            <person name="Mayilraj S."/>
        </authorList>
    </citation>
    <scope>NUCLEOTIDE SEQUENCE [LARGE SCALE GENOMIC DNA]</scope>
    <source>
        <strain evidence="2 3">CD11-4</strain>
    </source>
</reference>
<sequence>MTSTVIGRAAGAAQTRLAHALRSRVAGPDAQRAADRIWRSEGPRWFTEDDPVWRVHAEASMFPGGIAALLLQSLHPSAMAGVAGHSGFRGDPWGRLQRTSHYLATTTYGTIEHAEEAIAVVRAVHSRVRGVDDLGRPYSADDPHLLRWVHVAEVWCFLRAHQLYAASPLDVTECDRYVEQAALPASRLGATDLPTSVAELEAAIEEYRPELRTTEAARDAASFLLREPPLPVPARPGYGLIASGALGVLPPWAGEMLDLPARRGLARSLARGAGVGATRLVRWGMAAA</sequence>
<evidence type="ECO:0000313" key="3">
    <source>
        <dbReference type="Proteomes" id="UP000076976"/>
    </source>
</evidence>
<dbReference type="Proteomes" id="UP000076976">
    <property type="component" value="Unassembled WGS sequence"/>
</dbReference>
<proteinExistence type="predicted"/>
<evidence type="ECO:0000259" key="1">
    <source>
        <dbReference type="Pfam" id="PF09995"/>
    </source>
</evidence>
<dbReference type="InterPro" id="IPR018713">
    <property type="entry name" value="MPAB/Lcp_cat_dom"/>
</dbReference>
<dbReference type="AlphaFoldDB" id="A0A176QFK0"/>
<dbReference type="PANTHER" id="PTHR36151">
    <property type="entry name" value="BLR2777 PROTEIN"/>
    <property type="match status" value="1"/>
</dbReference>
<dbReference type="STRING" id="262209.AWH69_01220"/>
<protein>
    <recommendedName>
        <fullName evidence="1">ER-bound oxygenase mpaB/mpaB'/Rubber oxygenase catalytic domain-containing protein</fullName>
    </recommendedName>
</protein>
<organism evidence="2 3">
    <name type="scientific">Janibacter melonis</name>
    <dbReference type="NCBI Taxonomy" id="262209"/>
    <lineage>
        <taxon>Bacteria</taxon>
        <taxon>Bacillati</taxon>
        <taxon>Actinomycetota</taxon>
        <taxon>Actinomycetes</taxon>
        <taxon>Micrococcales</taxon>
        <taxon>Intrasporangiaceae</taxon>
        <taxon>Janibacter</taxon>
    </lineage>
</organism>